<reference evidence="2" key="1">
    <citation type="submission" date="2019-07" db="EMBL/GenBank/DDBJ databases">
        <title>Annotation for the trematode Paragonimus miyazaki's.</title>
        <authorList>
            <person name="Choi Y.-J."/>
        </authorList>
    </citation>
    <scope>NUCLEOTIDE SEQUENCE</scope>
    <source>
        <strain evidence="2">Japan</strain>
    </source>
</reference>
<dbReference type="PANTHER" id="PTHR36943">
    <property type="entry name" value="CCHC-TYPE DOMAIN-CONTAINING PROTEIN"/>
    <property type="match status" value="1"/>
</dbReference>
<gene>
    <name evidence="2" type="ORF">EG68_12569</name>
</gene>
<feature type="compositionally biased region" description="Polar residues" evidence="1">
    <location>
        <begin position="1"/>
        <end position="10"/>
    </location>
</feature>
<sequence length="193" mass="21948">MLSRIVQPSQRRGHFHRRPKFSSSKSKVVTATFKIDGESKRKYVTLCINGVPTRLQLDTASDLTLISRDTWRKFGWPPLLPTHYTARNAYGETLKLAGEVTCEVTFGDNRIKTCCFVTDHPGLDLLRLDWMDDLKLLDQPVNSICNQTKIHSRSETLLFSPGLQRQIEELKIWHASVFETGLSLCTKAKATLT</sequence>
<dbReference type="AlphaFoldDB" id="A0A8S9YP70"/>
<dbReference type="OrthoDB" id="6284779at2759"/>
<proteinExistence type="predicted"/>
<name>A0A8S9YP70_9TREM</name>
<evidence type="ECO:0000313" key="2">
    <source>
        <dbReference type="EMBL" id="KAF7234384.1"/>
    </source>
</evidence>
<dbReference type="EMBL" id="JTDE01009964">
    <property type="protein sequence ID" value="KAF7234384.1"/>
    <property type="molecule type" value="Genomic_DNA"/>
</dbReference>
<protein>
    <recommendedName>
        <fullName evidence="4">Peptidase A2 domain-containing protein</fullName>
    </recommendedName>
</protein>
<evidence type="ECO:0008006" key="4">
    <source>
        <dbReference type="Google" id="ProtNLM"/>
    </source>
</evidence>
<dbReference type="Proteomes" id="UP000822476">
    <property type="component" value="Unassembled WGS sequence"/>
</dbReference>
<dbReference type="PANTHER" id="PTHR36943:SF1">
    <property type="entry name" value="CCHC-TYPE DOMAIN-CONTAINING PROTEIN"/>
    <property type="match status" value="1"/>
</dbReference>
<accession>A0A8S9YP70</accession>
<feature type="region of interest" description="Disordered" evidence="1">
    <location>
        <begin position="1"/>
        <end position="23"/>
    </location>
</feature>
<dbReference type="SUPFAM" id="SSF50630">
    <property type="entry name" value="Acid proteases"/>
    <property type="match status" value="1"/>
</dbReference>
<comment type="caution">
    <text evidence="2">The sequence shown here is derived from an EMBL/GenBank/DDBJ whole genome shotgun (WGS) entry which is preliminary data.</text>
</comment>
<dbReference type="InterPro" id="IPR021109">
    <property type="entry name" value="Peptidase_aspartic_dom_sf"/>
</dbReference>
<feature type="compositionally biased region" description="Basic residues" evidence="1">
    <location>
        <begin position="11"/>
        <end position="20"/>
    </location>
</feature>
<evidence type="ECO:0000313" key="3">
    <source>
        <dbReference type="Proteomes" id="UP000822476"/>
    </source>
</evidence>
<dbReference type="Gene3D" id="2.40.70.10">
    <property type="entry name" value="Acid Proteases"/>
    <property type="match status" value="1"/>
</dbReference>
<evidence type="ECO:0000256" key="1">
    <source>
        <dbReference type="SAM" id="MobiDB-lite"/>
    </source>
</evidence>
<organism evidence="2 3">
    <name type="scientific">Paragonimus skrjabini miyazakii</name>
    <dbReference type="NCBI Taxonomy" id="59628"/>
    <lineage>
        <taxon>Eukaryota</taxon>
        <taxon>Metazoa</taxon>
        <taxon>Spiralia</taxon>
        <taxon>Lophotrochozoa</taxon>
        <taxon>Platyhelminthes</taxon>
        <taxon>Trematoda</taxon>
        <taxon>Digenea</taxon>
        <taxon>Plagiorchiida</taxon>
        <taxon>Troglotremata</taxon>
        <taxon>Troglotrematidae</taxon>
        <taxon>Paragonimus</taxon>
    </lineage>
</organism>
<keyword evidence="3" id="KW-1185">Reference proteome</keyword>